<gene>
    <name evidence="2" type="ORF">I553_10458</name>
</gene>
<protein>
    <submittedName>
        <fullName evidence="2">Condensation domain protein</fullName>
    </submittedName>
</protein>
<organism evidence="2">
    <name type="scientific">Mycobacterium xenopi 4042</name>
    <dbReference type="NCBI Taxonomy" id="1299334"/>
    <lineage>
        <taxon>Bacteria</taxon>
        <taxon>Bacillati</taxon>
        <taxon>Actinomycetota</taxon>
        <taxon>Actinomycetes</taxon>
        <taxon>Mycobacteriales</taxon>
        <taxon>Mycobacteriaceae</taxon>
        <taxon>Mycobacterium</taxon>
    </lineage>
</organism>
<feature type="region of interest" description="Disordered" evidence="1">
    <location>
        <begin position="45"/>
        <end position="68"/>
    </location>
</feature>
<dbReference type="EMBL" id="JAOB01000016">
    <property type="protein sequence ID" value="EUA68369.1"/>
    <property type="molecule type" value="Genomic_DNA"/>
</dbReference>
<feature type="compositionally biased region" description="Low complexity" evidence="1">
    <location>
        <begin position="55"/>
        <end position="68"/>
    </location>
</feature>
<dbReference type="InterPro" id="IPR023213">
    <property type="entry name" value="CAT-like_dom_sf"/>
</dbReference>
<proteinExistence type="predicted"/>
<evidence type="ECO:0000313" key="2">
    <source>
        <dbReference type="EMBL" id="EUA68369.1"/>
    </source>
</evidence>
<reference evidence="2" key="1">
    <citation type="submission" date="2014-01" db="EMBL/GenBank/DDBJ databases">
        <authorList>
            <person name="Brown-Elliot B."/>
            <person name="Wallace R."/>
            <person name="Lenaerts A."/>
            <person name="Ordway D."/>
            <person name="DeGroote M.A."/>
            <person name="Parker T."/>
            <person name="Sizemore C."/>
            <person name="Tallon L.J."/>
            <person name="Sadzewicz L.K."/>
            <person name="Sengamalay N."/>
            <person name="Fraser C.M."/>
            <person name="Hine E."/>
            <person name="Shefchek K.A."/>
            <person name="Das S.P."/>
            <person name="Tettelin H."/>
        </authorList>
    </citation>
    <scope>NUCLEOTIDE SEQUENCE [LARGE SCALE GENOMIC DNA]</scope>
    <source>
        <strain evidence="2">4042</strain>
    </source>
</reference>
<sequence>MQLDIAISGQLDPHRLHDAVQKVVNRHPNLAARFTEKFDGPCRSSPPILWRPGGTSNSTATASTSKSSMFAPPNVLRCTTSPASRRFGRVDPHRGGPASVVLTAHHIVMDGWSLPVVLRELFAAITGSGCRHPRRIAALSLGWPIVTLTPRARRGVRCSTVSTTPRWWARRPVGPGGEACLGEGARTDHPRG</sequence>
<accession>X8DJ21</accession>
<dbReference type="AlphaFoldDB" id="X8DJ21"/>
<evidence type="ECO:0000256" key="1">
    <source>
        <dbReference type="SAM" id="MobiDB-lite"/>
    </source>
</evidence>
<comment type="caution">
    <text evidence="2">The sequence shown here is derived from an EMBL/GenBank/DDBJ whole genome shotgun (WGS) entry which is preliminary data.</text>
</comment>
<name>X8DJ21_MYCXE</name>
<dbReference type="SUPFAM" id="SSF52777">
    <property type="entry name" value="CoA-dependent acyltransferases"/>
    <property type="match status" value="1"/>
</dbReference>
<dbReference type="Gene3D" id="3.30.559.10">
    <property type="entry name" value="Chloramphenicol acetyltransferase-like domain"/>
    <property type="match status" value="1"/>
</dbReference>